<name>A0A2T3JDB8_9GAMM</name>
<dbReference type="OrthoDB" id="5828819at2"/>
<organism evidence="2 3">
    <name type="scientific">Photobacterium frigidiphilum</name>
    <dbReference type="NCBI Taxonomy" id="264736"/>
    <lineage>
        <taxon>Bacteria</taxon>
        <taxon>Pseudomonadati</taxon>
        <taxon>Pseudomonadota</taxon>
        <taxon>Gammaproteobacteria</taxon>
        <taxon>Vibrionales</taxon>
        <taxon>Vibrionaceae</taxon>
        <taxon>Photobacterium</taxon>
    </lineage>
</organism>
<keyword evidence="3" id="KW-1185">Reference proteome</keyword>
<evidence type="ECO:0000313" key="2">
    <source>
        <dbReference type="EMBL" id="PSU46887.1"/>
    </source>
</evidence>
<dbReference type="EMBL" id="PYMJ01000018">
    <property type="protein sequence ID" value="PSU46887.1"/>
    <property type="molecule type" value="Genomic_DNA"/>
</dbReference>
<dbReference type="AlphaFoldDB" id="A0A2T3JDB8"/>
<keyword evidence="1" id="KW-0732">Signal</keyword>
<evidence type="ECO:0000256" key="1">
    <source>
        <dbReference type="SAM" id="SignalP"/>
    </source>
</evidence>
<comment type="caution">
    <text evidence="2">The sequence shown here is derived from an EMBL/GenBank/DDBJ whole genome shotgun (WGS) entry which is preliminary data.</text>
</comment>
<gene>
    <name evidence="2" type="ORF">C9J12_16900</name>
</gene>
<accession>A0A2T3JDB8</accession>
<reference evidence="2 3" key="1">
    <citation type="submission" date="2018-01" db="EMBL/GenBank/DDBJ databases">
        <title>Whole genome sequencing of Histamine producing bacteria.</title>
        <authorList>
            <person name="Butler K."/>
        </authorList>
    </citation>
    <scope>NUCLEOTIDE SEQUENCE [LARGE SCALE GENOMIC DNA]</scope>
    <source>
        <strain evidence="2 3">JCM 12947</strain>
    </source>
</reference>
<dbReference type="Proteomes" id="UP000240987">
    <property type="component" value="Unassembled WGS sequence"/>
</dbReference>
<sequence>MRSLFIVIFMCTIVSTVHAETLLMSHDMYIERCLSTFGEDPLTKRVCEKQYQDIEKKELQLMAQIDTTQKESSLEGAPSALPIDNVE</sequence>
<dbReference type="RefSeq" id="WP_107243784.1">
    <property type="nucleotide sequence ID" value="NZ_JAKJUA010000017.1"/>
</dbReference>
<proteinExistence type="predicted"/>
<evidence type="ECO:0008006" key="4">
    <source>
        <dbReference type="Google" id="ProtNLM"/>
    </source>
</evidence>
<feature type="chain" id="PRO_5015686670" description="DUF1311 domain-containing protein" evidence="1">
    <location>
        <begin position="20"/>
        <end position="87"/>
    </location>
</feature>
<protein>
    <recommendedName>
        <fullName evidence="4">DUF1311 domain-containing protein</fullName>
    </recommendedName>
</protein>
<feature type="signal peptide" evidence="1">
    <location>
        <begin position="1"/>
        <end position="19"/>
    </location>
</feature>
<evidence type="ECO:0000313" key="3">
    <source>
        <dbReference type="Proteomes" id="UP000240987"/>
    </source>
</evidence>